<dbReference type="PANTHER" id="PTHR22880:SF245">
    <property type="entry name" value="BROMODOMAIN-CONTAINING PROTEIN 4"/>
    <property type="match status" value="1"/>
</dbReference>
<sequence length="560" mass="62019">MGDGLDAAQMSGGSSSQGHPAAPPNATFNPLVPGTTIPARPKRQTNQLQYLLKVVLKTLWKHQFSWPFQEPVDVVKLNLPDYYKIIKIPMDMGTIKKRLENSHYWSAQECIQDFNTMFTNCYIYNKPGDDIVLMAEALEKMFLQKISEMPPEETEITVMAGKGRGRGRRDKGGQNLKPGPALDSPSVMAHTHGLSTPTLAPQARGPPQGPPPLPHPPPPPLPPPPPNPRLPPTLITHQKKSQKRKADTTTPTANDQLSESPPRRLRAEGPAPPREQPPHQAAQEGGARLPAPPGAGRAGRGRGRGGAHSPKRQEQLRYCAGIVREVLSKKHEAYAWPFYKPVDVKALGLHDYHDIIKHPMDLSTVKAKLDSRQYVDPQDFAADMRLMFSNCYKYNPPDHDVVAMARKLQDVFEMRFAKMPDDSSDSSSESESSTDDSEEERAQRLAELQEQLKAVHEQLAALSQPQTSRPKKKEKEKEKEKKEKEKEKKQRKKAGGAPSPGAGASPSSPRCSPPSGRTRAPRRRHPRKPRRPGTHLPCSSNPLPPRSRSLAPPLCLMGIT</sequence>
<dbReference type="Gene3D" id="1.20.920.10">
    <property type="entry name" value="Bromodomain-like"/>
    <property type="match status" value="2"/>
</dbReference>
<dbReference type="PROSITE" id="PS50014">
    <property type="entry name" value="BROMODOMAIN_2"/>
    <property type="match status" value="2"/>
</dbReference>
<evidence type="ECO:0000313" key="6">
    <source>
        <dbReference type="EMBL" id="KAG5832786.1"/>
    </source>
</evidence>
<feature type="compositionally biased region" description="Low complexity" evidence="4">
    <location>
        <begin position="536"/>
        <end position="560"/>
    </location>
</feature>
<feature type="region of interest" description="Disordered" evidence="4">
    <location>
        <begin position="460"/>
        <end position="560"/>
    </location>
</feature>
<evidence type="ECO:0000256" key="1">
    <source>
        <dbReference type="ARBA" id="ARBA00022737"/>
    </source>
</evidence>
<evidence type="ECO:0000313" key="7">
    <source>
        <dbReference type="Proteomes" id="UP001044222"/>
    </source>
</evidence>
<dbReference type="CDD" id="cd05498">
    <property type="entry name" value="Bromo_Brdt_II_like"/>
    <property type="match status" value="1"/>
</dbReference>
<dbReference type="AlphaFoldDB" id="A0A9D3LLR6"/>
<dbReference type="SUPFAM" id="SSF47370">
    <property type="entry name" value="Bromodomain"/>
    <property type="match status" value="2"/>
</dbReference>
<dbReference type="PRINTS" id="PR00503">
    <property type="entry name" value="BROMODOMAIN"/>
</dbReference>
<dbReference type="SMART" id="SM00297">
    <property type="entry name" value="BROMO"/>
    <property type="match status" value="2"/>
</dbReference>
<keyword evidence="2 3" id="KW-0103">Bromodomain</keyword>
<organism evidence="6 7">
    <name type="scientific">Anguilla anguilla</name>
    <name type="common">European freshwater eel</name>
    <name type="synonym">Muraena anguilla</name>
    <dbReference type="NCBI Taxonomy" id="7936"/>
    <lineage>
        <taxon>Eukaryota</taxon>
        <taxon>Metazoa</taxon>
        <taxon>Chordata</taxon>
        <taxon>Craniata</taxon>
        <taxon>Vertebrata</taxon>
        <taxon>Euteleostomi</taxon>
        <taxon>Actinopterygii</taxon>
        <taxon>Neopterygii</taxon>
        <taxon>Teleostei</taxon>
        <taxon>Anguilliformes</taxon>
        <taxon>Anguillidae</taxon>
        <taxon>Anguilla</taxon>
    </lineage>
</organism>
<feature type="compositionally biased region" description="Basic and acidic residues" evidence="4">
    <location>
        <begin position="473"/>
        <end position="488"/>
    </location>
</feature>
<dbReference type="InterPro" id="IPR018359">
    <property type="entry name" value="Bromodomain_CS"/>
</dbReference>
<dbReference type="FunFam" id="1.20.920.10:FF:000003">
    <property type="entry name" value="Bromodomain-containing protein 2"/>
    <property type="match status" value="1"/>
</dbReference>
<dbReference type="PANTHER" id="PTHR22880">
    <property type="entry name" value="FALZ-RELATED BROMODOMAIN-CONTAINING PROTEINS"/>
    <property type="match status" value="1"/>
</dbReference>
<feature type="region of interest" description="Disordered" evidence="4">
    <location>
        <begin position="1"/>
        <end position="34"/>
    </location>
</feature>
<dbReference type="FunFam" id="1.20.920.10:FF:000002">
    <property type="entry name" value="Bromodomain-containing protein 4"/>
    <property type="match status" value="1"/>
</dbReference>
<dbReference type="InterPro" id="IPR001487">
    <property type="entry name" value="Bromodomain"/>
</dbReference>
<evidence type="ECO:0000256" key="2">
    <source>
        <dbReference type="ARBA" id="ARBA00023117"/>
    </source>
</evidence>
<dbReference type="GO" id="GO:0000785">
    <property type="term" value="C:chromatin"/>
    <property type="evidence" value="ECO:0007669"/>
    <property type="project" value="TreeGrafter"/>
</dbReference>
<dbReference type="CDD" id="cd05497">
    <property type="entry name" value="Bromo_Brdt_I_like"/>
    <property type="match status" value="1"/>
</dbReference>
<accession>A0A9D3LLR6</accession>
<feature type="domain" description="Bromo" evidence="5">
    <location>
        <begin position="60"/>
        <end position="132"/>
    </location>
</feature>
<proteinExistence type="predicted"/>
<feature type="compositionally biased region" description="Basic residues" evidence="4">
    <location>
        <begin position="519"/>
        <end position="533"/>
    </location>
</feature>
<feature type="region of interest" description="Disordered" evidence="4">
    <location>
        <begin position="418"/>
        <end position="443"/>
    </location>
</feature>
<dbReference type="EMBL" id="JAFIRN010000017">
    <property type="protein sequence ID" value="KAG5832786.1"/>
    <property type="molecule type" value="Genomic_DNA"/>
</dbReference>
<dbReference type="GO" id="GO:0006355">
    <property type="term" value="P:regulation of DNA-templated transcription"/>
    <property type="evidence" value="ECO:0007669"/>
    <property type="project" value="TreeGrafter"/>
</dbReference>
<dbReference type="GO" id="GO:0005634">
    <property type="term" value="C:nucleus"/>
    <property type="evidence" value="ECO:0007669"/>
    <property type="project" value="TreeGrafter"/>
</dbReference>
<evidence type="ECO:0000256" key="4">
    <source>
        <dbReference type="SAM" id="MobiDB-lite"/>
    </source>
</evidence>
<evidence type="ECO:0000256" key="3">
    <source>
        <dbReference type="PROSITE-ProRule" id="PRU00035"/>
    </source>
</evidence>
<feature type="compositionally biased region" description="Low complexity" evidence="4">
    <location>
        <begin position="495"/>
        <end position="518"/>
    </location>
</feature>
<dbReference type="GO" id="GO:0006338">
    <property type="term" value="P:chromatin remodeling"/>
    <property type="evidence" value="ECO:0007669"/>
    <property type="project" value="TreeGrafter"/>
</dbReference>
<dbReference type="InterPro" id="IPR043508">
    <property type="entry name" value="Bromo_Brdt_I"/>
</dbReference>
<protein>
    <recommendedName>
        <fullName evidence="5">Bromo domain-containing protein</fullName>
    </recommendedName>
</protein>
<dbReference type="InterPro" id="IPR036427">
    <property type="entry name" value="Bromodomain-like_sf"/>
</dbReference>
<feature type="region of interest" description="Disordered" evidence="4">
    <location>
        <begin position="158"/>
        <end position="313"/>
    </location>
</feature>
<keyword evidence="7" id="KW-1185">Reference proteome</keyword>
<keyword evidence="1" id="KW-0677">Repeat</keyword>
<reference evidence="6" key="1">
    <citation type="submission" date="2021-01" db="EMBL/GenBank/DDBJ databases">
        <title>A chromosome-scale assembly of European eel, Anguilla anguilla.</title>
        <authorList>
            <person name="Henkel C."/>
            <person name="Jong-Raadsen S.A."/>
            <person name="Dufour S."/>
            <person name="Weltzien F.-A."/>
            <person name="Palstra A.P."/>
            <person name="Pelster B."/>
            <person name="Spaink H.P."/>
            <person name="Van Den Thillart G.E."/>
            <person name="Jansen H."/>
            <person name="Zahm M."/>
            <person name="Klopp C."/>
            <person name="Cedric C."/>
            <person name="Louis A."/>
            <person name="Berthelot C."/>
            <person name="Parey E."/>
            <person name="Roest Crollius H."/>
            <person name="Montfort J."/>
            <person name="Robinson-Rechavi M."/>
            <person name="Bucao C."/>
            <person name="Bouchez O."/>
            <person name="Gislard M."/>
            <person name="Lluch J."/>
            <person name="Milhes M."/>
            <person name="Lampietro C."/>
            <person name="Lopez Roques C."/>
            <person name="Donnadieu C."/>
            <person name="Braasch I."/>
            <person name="Desvignes T."/>
            <person name="Postlethwait J."/>
            <person name="Bobe J."/>
            <person name="Guiguen Y."/>
            <person name="Dirks R."/>
        </authorList>
    </citation>
    <scope>NUCLEOTIDE SEQUENCE</scope>
    <source>
        <strain evidence="6">Tag_6206</strain>
        <tissue evidence="6">Liver</tissue>
    </source>
</reference>
<feature type="compositionally biased region" description="Polar residues" evidence="4">
    <location>
        <begin position="248"/>
        <end position="259"/>
    </location>
</feature>
<evidence type="ECO:0000259" key="5">
    <source>
        <dbReference type="PROSITE" id="PS50014"/>
    </source>
</evidence>
<gene>
    <name evidence="6" type="ORF">ANANG_G00294830</name>
</gene>
<feature type="domain" description="Bromo" evidence="5">
    <location>
        <begin position="330"/>
        <end position="402"/>
    </location>
</feature>
<comment type="caution">
    <text evidence="6">The sequence shown here is derived from an EMBL/GenBank/DDBJ whole genome shotgun (WGS) entry which is preliminary data.</text>
</comment>
<name>A0A9D3LLR6_ANGAN</name>
<dbReference type="PROSITE" id="PS00633">
    <property type="entry name" value="BROMODOMAIN_1"/>
    <property type="match status" value="2"/>
</dbReference>
<dbReference type="InterPro" id="IPR050935">
    <property type="entry name" value="Bromo_chromatin_reader"/>
</dbReference>
<feature type="compositionally biased region" description="Pro residues" evidence="4">
    <location>
        <begin position="207"/>
        <end position="231"/>
    </location>
</feature>
<dbReference type="Proteomes" id="UP001044222">
    <property type="component" value="Chromosome 17"/>
</dbReference>
<dbReference type="InterPro" id="IPR043509">
    <property type="entry name" value="Bromo_Brdt_II"/>
</dbReference>
<dbReference type="Pfam" id="PF00439">
    <property type="entry name" value="Bromodomain"/>
    <property type="match status" value="2"/>
</dbReference>